<reference evidence="1 2" key="1">
    <citation type="submission" date="2023-12" db="EMBL/GenBank/DDBJ databases">
        <title>A high-quality genome assembly for Dillenia turbinata (Dilleniales).</title>
        <authorList>
            <person name="Chanderbali A."/>
        </authorList>
    </citation>
    <scope>NUCLEOTIDE SEQUENCE [LARGE SCALE GENOMIC DNA]</scope>
    <source>
        <strain evidence="1">LSX21</strain>
        <tissue evidence="1">Leaf</tissue>
    </source>
</reference>
<dbReference type="Proteomes" id="UP001370490">
    <property type="component" value="Unassembled WGS sequence"/>
</dbReference>
<dbReference type="PANTHER" id="PTHR34796">
    <property type="entry name" value="EXPRESSED PROTEIN"/>
    <property type="match status" value="1"/>
</dbReference>
<proteinExistence type="predicted"/>
<protein>
    <recommendedName>
        <fullName evidence="3">DUF309 domain-containing protein</fullName>
    </recommendedName>
</protein>
<dbReference type="AlphaFoldDB" id="A0AAN8VXC9"/>
<dbReference type="Gene3D" id="1.10.3450.10">
    <property type="entry name" value="TTHA0068-like"/>
    <property type="match status" value="1"/>
</dbReference>
<accession>A0AAN8VXC9</accession>
<name>A0AAN8VXC9_9MAGN</name>
<dbReference type="SUPFAM" id="SSF140663">
    <property type="entry name" value="TTHA0068-like"/>
    <property type="match status" value="1"/>
</dbReference>
<dbReference type="InterPro" id="IPR023203">
    <property type="entry name" value="TTHA0068_sf"/>
</dbReference>
<dbReference type="Pfam" id="PF03745">
    <property type="entry name" value="DUF309"/>
    <property type="match status" value="1"/>
</dbReference>
<organism evidence="1 2">
    <name type="scientific">Dillenia turbinata</name>
    <dbReference type="NCBI Taxonomy" id="194707"/>
    <lineage>
        <taxon>Eukaryota</taxon>
        <taxon>Viridiplantae</taxon>
        <taxon>Streptophyta</taxon>
        <taxon>Embryophyta</taxon>
        <taxon>Tracheophyta</taxon>
        <taxon>Spermatophyta</taxon>
        <taxon>Magnoliopsida</taxon>
        <taxon>eudicotyledons</taxon>
        <taxon>Gunneridae</taxon>
        <taxon>Pentapetalae</taxon>
        <taxon>Dilleniales</taxon>
        <taxon>Dilleniaceae</taxon>
        <taxon>Dillenia</taxon>
    </lineage>
</organism>
<dbReference type="InterPro" id="IPR005500">
    <property type="entry name" value="DUF309"/>
</dbReference>
<dbReference type="PANTHER" id="PTHR34796:SF1">
    <property type="entry name" value="EXPRESSED PROTEIN"/>
    <property type="match status" value="1"/>
</dbReference>
<comment type="caution">
    <text evidence="1">The sequence shown here is derived from an EMBL/GenBank/DDBJ whole genome shotgun (WGS) entry which is preliminary data.</text>
</comment>
<sequence length="253" mass="28317">MAIFFSLAVVPQAQTHPKQLGGALCHSSSFHPGPCGNPSISVSTHSNNWAGLCVRYRRRYSIEDEDEDEEEENGGFEEAVRQFNSGEYYKCHDTLEAIWNRAEHPSVRLLVHAILQCAVGFHHLFNQNHKGAMMELGEGLCKLRKMHLEEKGGGPFFDFEKDVSATLDFIYHTQLELAACADDFCLTMDRSERSYQLLGGYAAGQLLYHLEDGVDGVIYIVFSPQIARPNGPPPAKVKLPKLYATEQHLAAYN</sequence>
<evidence type="ECO:0000313" key="2">
    <source>
        <dbReference type="Proteomes" id="UP001370490"/>
    </source>
</evidence>
<keyword evidence="2" id="KW-1185">Reference proteome</keyword>
<dbReference type="EMBL" id="JBAMMX010000004">
    <property type="protein sequence ID" value="KAK6942095.1"/>
    <property type="molecule type" value="Genomic_DNA"/>
</dbReference>
<evidence type="ECO:0000313" key="1">
    <source>
        <dbReference type="EMBL" id="KAK6942095.1"/>
    </source>
</evidence>
<evidence type="ECO:0008006" key="3">
    <source>
        <dbReference type="Google" id="ProtNLM"/>
    </source>
</evidence>
<gene>
    <name evidence="1" type="ORF">RJ641_027472</name>
</gene>